<reference evidence="2 3" key="1">
    <citation type="submission" date="2018-07" db="EMBL/GenBank/DDBJ databases">
        <title>Genome sequences of Haloplanus sp. CBA1112.</title>
        <authorList>
            <person name="Kim Y.B."/>
            <person name="Roh S.W."/>
        </authorList>
    </citation>
    <scope>NUCLEOTIDE SEQUENCE [LARGE SCALE GENOMIC DNA]</scope>
    <source>
        <strain evidence="2 3">CBA1112</strain>
        <plasmid evidence="3">pcba1112-02</plasmid>
    </source>
</reference>
<feature type="domain" description="Anti-bacteriophage protein A/HamA C-terminal" evidence="1">
    <location>
        <begin position="32"/>
        <end position="296"/>
    </location>
</feature>
<dbReference type="RefSeq" id="WP_114606880.1">
    <property type="nucleotide sequence ID" value="NZ_CP031149.1"/>
</dbReference>
<geneLocation type="plasmid" evidence="3">
    <name>pcba1112-02</name>
</geneLocation>
<sequence>MTTSDSSSWEKHTNIDREELEDFLFNVGSWEEGKLQVDTYCVRPRVDRLDMADFINFLEKKYPYFVFSETEIERREWPGKDALKMADFDNDPSHSGKLGELILFVLVDAILNLPLICHKMSQRYDPVQEVKGSDGLFFGEFGEYDALGIGEAKIYKERTSGIRDALDSTERFHGSDSHTKRQLELDVAARSLSDDLTEEELERIIEVLSSDPTQHRLIHPIFVGCEEKWLEDLQAECTEPDELKEKIRSRIADLDPMSYIQQKVETEFDTLRTEWLVFFLLPMEDVDEFRDQLQQAIFPHA</sequence>
<name>A0A345EIF3_9EURY</name>
<dbReference type="Pfam" id="PF08878">
    <property type="entry name" value="HamA"/>
    <property type="match status" value="1"/>
</dbReference>
<dbReference type="Proteomes" id="UP000252985">
    <property type="component" value="Plasmid pCBA1112-02"/>
</dbReference>
<evidence type="ECO:0000313" key="2">
    <source>
        <dbReference type="EMBL" id="AXG11975.1"/>
    </source>
</evidence>
<organism evidence="2 3">
    <name type="scientific">Haloplanus rubicundus</name>
    <dbReference type="NCBI Taxonomy" id="1547898"/>
    <lineage>
        <taxon>Archaea</taxon>
        <taxon>Methanobacteriati</taxon>
        <taxon>Methanobacteriota</taxon>
        <taxon>Stenosarchaea group</taxon>
        <taxon>Halobacteria</taxon>
        <taxon>Halobacteriales</taxon>
        <taxon>Haloferacaceae</taxon>
        <taxon>Haloplanus</taxon>
    </lineage>
</organism>
<dbReference type="AlphaFoldDB" id="A0A345EIF3"/>
<dbReference type="GeneID" id="37289090"/>
<dbReference type="InterPro" id="IPR014976">
    <property type="entry name" value="AbpA_HamA_C"/>
</dbReference>
<accession>A0A345EIF3</accession>
<dbReference type="EMBL" id="CP031149">
    <property type="protein sequence ID" value="AXG11975.1"/>
    <property type="molecule type" value="Genomic_DNA"/>
</dbReference>
<protein>
    <submittedName>
        <fullName evidence="2">DUF1837 domain-containing protein</fullName>
    </submittedName>
</protein>
<dbReference type="KEGG" id="haq:DU484_18890"/>
<proteinExistence type="predicted"/>
<evidence type="ECO:0000259" key="1">
    <source>
        <dbReference type="Pfam" id="PF08878"/>
    </source>
</evidence>
<gene>
    <name evidence="2" type="ORF">DU484_18890</name>
</gene>
<evidence type="ECO:0000313" key="3">
    <source>
        <dbReference type="Proteomes" id="UP000252985"/>
    </source>
</evidence>
<keyword evidence="2" id="KW-0614">Plasmid</keyword>